<comment type="caution">
    <text evidence="3">The sequence shown here is derived from an EMBL/GenBank/DDBJ whole genome shotgun (WGS) entry which is preliminary data.</text>
</comment>
<feature type="region of interest" description="Disordered" evidence="1">
    <location>
        <begin position="62"/>
        <end position="87"/>
    </location>
</feature>
<evidence type="ECO:0000256" key="2">
    <source>
        <dbReference type="SAM" id="SignalP"/>
    </source>
</evidence>
<proteinExistence type="predicted"/>
<evidence type="ECO:0000313" key="4">
    <source>
        <dbReference type="Proteomes" id="UP001500236"/>
    </source>
</evidence>
<dbReference type="Proteomes" id="UP001500236">
    <property type="component" value="Unassembled WGS sequence"/>
</dbReference>
<evidence type="ECO:0000313" key="3">
    <source>
        <dbReference type="EMBL" id="GAA3058543.1"/>
    </source>
</evidence>
<evidence type="ECO:0008006" key="5">
    <source>
        <dbReference type="Google" id="ProtNLM"/>
    </source>
</evidence>
<name>A0ABP6LSJ2_9MICC</name>
<dbReference type="SUPFAM" id="SSF75011">
    <property type="entry name" value="3-carboxy-cis,cis-mucoante lactonizing enzyme"/>
    <property type="match status" value="1"/>
</dbReference>
<keyword evidence="2" id="KW-0732">Signal</keyword>
<feature type="signal peptide" evidence="2">
    <location>
        <begin position="1"/>
        <end position="37"/>
    </location>
</feature>
<dbReference type="Pfam" id="PF08309">
    <property type="entry name" value="LVIVD"/>
    <property type="match status" value="2"/>
</dbReference>
<evidence type="ECO:0000256" key="1">
    <source>
        <dbReference type="SAM" id="MobiDB-lite"/>
    </source>
</evidence>
<sequence>MRLPRITRHQAKAGAGATMSLLLAGTVMTLSAPLAAAAPDDGSTVPEDAFNEDFFSEEEVSEEAFDEEEVSERLNQLESGPGEPDVGPGEVASHNMEHLSNVPKNGLLQSTGSDIAFQGEYAYVGNYDGFTVYDLADPANPEQLVQVHCPGPQNDVSVYKDVLVLSVDARMEDDTCGADRTSDTEEYWEGLRIFDISDPSSPEYVKAVETKCGSHTNSLAPSKNGNMLYVYVSSYSPNPALANCQPPHDLISVVQIPVNAPHAAKVASEPVLFPDGGYEGDDRGGYTETSGCHDITTYIEHDLAAGACMGDGILMDISDRKRPKVISQVRDVENFAFWHSATFNNDASKVVFTDELGGGGWATCTEEFGETLGANAIYDIVDGELEFASYYKIPRINSENENCVAHNGSLIPVDGRDLMVQSWYQGGVSVFDFTDSANPEEVAWFDRGEGISDGGTWSSYYYNGYVYSSDLSIGFDTFQLDPSIDGDARRDLPELNPQGQESF</sequence>
<gene>
    <name evidence="3" type="ORF">GCM10010529_10410</name>
</gene>
<keyword evidence="4" id="KW-1185">Reference proteome</keyword>
<dbReference type="EMBL" id="BAAAVT010000005">
    <property type="protein sequence ID" value="GAA3058543.1"/>
    <property type="molecule type" value="Genomic_DNA"/>
</dbReference>
<dbReference type="SUPFAM" id="SSF69322">
    <property type="entry name" value="Tricorn protease domain 2"/>
    <property type="match status" value="1"/>
</dbReference>
<reference evidence="4" key="1">
    <citation type="journal article" date="2019" name="Int. J. Syst. Evol. Microbiol.">
        <title>The Global Catalogue of Microorganisms (GCM) 10K type strain sequencing project: providing services to taxonomists for standard genome sequencing and annotation.</title>
        <authorList>
            <consortium name="The Broad Institute Genomics Platform"/>
            <consortium name="The Broad Institute Genome Sequencing Center for Infectious Disease"/>
            <person name="Wu L."/>
            <person name="Ma J."/>
        </authorList>
    </citation>
    <scope>NUCLEOTIDE SEQUENCE [LARGE SCALE GENOMIC DNA]</scope>
    <source>
        <strain evidence="4">JCM 14309</strain>
    </source>
</reference>
<dbReference type="InterPro" id="IPR013211">
    <property type="entry name" value="LVIVD"/>
</dbReference>
<protein>
    <recommendedName>
        <fullName evidence="5">LVIVD repeat-containing protein</fullName>
    </recommendedName>
</protein>
<feature type="chain" id="PRO_5046849438" description="LVIVD repeat-containing protein" evidence="2">
    <location>
        <begin position="38"/>
        <end position="503"/>
    </location>
</feature>
<accession>A0ABP6LSJ2</accession>
<organism evidence="3 4">
    <name type="scientific">Nesterenkonia aethiopica</name>
    <dbReference type="NCBI Taxonomy" id="269144"/>
    <lineage>
        <taxon>Bacteria</taxon>
        <taxon>Bacillati</taxon>
        <taxon>Actinomycetota</taxon>
        <taxon>Actinomycetes</taxon>
        <taxon>Micrococcales</taxon>
        <taxon>Micrococcaceae</taxon>
        <taxon>Nesterenkonia</taxon>
    </lineage>
</organism>